<dbReference type="SUPFAM" id="SSF47336">
    <property type="entry name" value="ACP-like"/>
    <property type="match status" value="1"/>
</dbReference>
<comment type="caution">
    <text evidence="7">The sequence shown here is derived from an EMBL/GenBank/DDBJ whole genome shotgun (WGS) entry which is preliminary data.</text>
</comment>
<dbReference type="InterPro" id="IPR013968">
    <property type="entry name" value="PKS_KR"/>
</dbReference>
<organism evidence="7 8">
    <name type="scientific">Amycolatopsis ultiminotia</name>
    <dbReference type="NCBI Taxonomy" id="543629"/>
    <lineage>
        <taxon>Bacteria</taxon>
        <taxon>Bacillati</taxon>
        <taxon>Actinomycetota</taxon>
        <taxon>Actinomycetes</taxon>
        <taxon>Pseudonocardiales</taxon>
        <taxon>Pseudonocardiaceae</taxon>
        <taxon>Amycolatopsis</taxon>
    </lineage>
</organism>
<keyword evidence="3" id="KW-0808">Transferase</keyword>
<evidence type="ECO:0008006" key="9">
    <source>
        <dbReference type="Google" id="ProtNLM"/>
    </source>
</evidence>
<name>A0ABP6YR10_9PSEU</name>
<evidence type="ECO:0000256" key="4">
    <source>
        <dbReference type="PROSITE-ProRule" id="PRU01363"/>
    </source>
</evidence>
<dbReference type="Gene3D" id="1.10.1200.10">
    <property type="entry name" value="ACP-like"/>
    <property type="match status" value="1"/>
</dbReference>
<dbReference type="SMART" id="SM00822">
    <property type="entry name" value="PKS_KR"/>
    <property type="match status" value="1"/>
</dbReference>
<dbReference type="Pfam" id="PF22953">
    <property type="entry name" value="SpnB_Rossmann"/>
    <property type="match status" value="1"/>
</dbReference>
<dbReference type="Gene3D" id="3.10.129.110">
    <property type="entry name" value="Polyketide synthase dehydratase"/>
    <property type="match status" value="1"/>
</dbReference>
<dbReference type="PROSITE" id="PS50075">
    <property type="entry name" value="CARRIER"/>
    <property type="match status" value="1"/>
</dbReference>
<dbReference type="Pfam" id="PF14765">
    <property type="entry name" value="PS-DH"/>
    <property type="match status" value="1"/>
</dbReference>
<feature type="active site" description="Proton acceptor; for dehydratase activity" evidence="4">
    <location>
        <position position="88"/>
    </location>
</feature>
<dbReference type="InterPro" id="IPR049900">
    <property type="entry name" value="PKS_mFAS_DH"/>
</dbReference>
<dbReference type="PANTHER" id="PTHR43775">
    <property type="entry name" value="FATTY ACID SYNTHASE"/>
    <property type="match status" value="1"/>
</dbReference>
<protein>
    <recommendedName>
        <fullName evidence="9">Carrier domain-containing protein</fullName>
    </recommendedName>
</protein>
<dbReference type="PANTHER" id="PTHR43775:SF51">
    <property type="entry name" value="INACTIVE PHENOLPHTHIOCEROL SYNTHESIS POLYKETIDE SYNTHASE TYPE I PKS1-RELATED"/>
    <property type="match status" value="1"/>
</dbReference>
<reference evidence="8" key="1">
    <citation type="journal article" date="2019" name="Int. J. Syst. Evol. Microbiol.">
        <title>The Global Catalogue of Microorganisms (GCM) 10K type strain sequencing project: providing services to taxonomists for standard genome sequencing and annotation.</title>
        <authorList>
            <consortium name="The Broad Institute Genomics Platform"/>
            <consortium name="The Broad Institute Genome Sequencing Center for Infectious Disease"/>
            <person name="Wu L."/>
            <person name="Ma J."/>
        </authorList>
    </citation>
    <scope>NUCLEOTIDE SEQUENCE [LARGE SCALE GENOMIC DNA]</scope>
    <source>
        <strain evidence="8">JCM 16898</strain>
    </source>
</reference>
<evidence type="ECO:0000259" key="5">
    <source>
        <dbReference type="PROSITE" id="PS50075"/>
    </source>
</evidence>
<keyword evidence="2" id="KW-0597">Phosphoprotein</keyword>
<evidence type="ECO:0000313" key="7">
    <source>
        <dbReference type="EMBL" id="GAA3588689.1"/>
    </source>
</evidence>
<dbReference type="InterPro" id="IPR055123">
    <property type="entry name" value="SpnB-like_Rossmann"/>
</dbReference>
<dbReference type="InterPro" id="IPR036291">
    <property type="entry name" value="NAD(P)-bd_dom_sf"/>
</dbReference>
<evidence type="ECO:0000313" key="8">
    <source>
        <dbReference type="Proteomes" id="UP001500689"/>
    </source>
</evidence>
<dbReference type="InterPro" id="IPR049551">
    <property type="entry name" value="PKS_DH_C"/>
</dbReference>
<dbReference type="CDD" id="cd08956">
    <property type="entry name" value="KR_3_FAS_SDR_x"/>
    <property type="match status" value="1"/>
</dbReference>
<dbReference type="Pfam" id="PF08659">
    <property type="entry name" value="KR"/>
    <property type="match status" value="1"/>
</dbReference>
<dbReference type="SMART" id="SM00823">
    <property type="entry name" value="PKS_PP"/>
    <property type="match status" value="1"/>
</dbReference>
<dbReference type="Proteomes" id="UP001500689">
    <property type="component" value="Unassembled WGS sequence"/>
</dbReference>
<dbReference type="SMART" id="SM01294">
    <property type="entry name" value="PKS_PP_betabranch"/>
    <property type="match status" value="1"/>
</dbReference>
<dbReference type="InterPro" id="IPR020807">
    <property type="entry name" value="PKS_DH"/>
</dbReference>
<feature type="domain" description="Carrier" evidence="5">
    <location>
        <begin position="783"/>
        <end position="858"/>
    </location>
</feature>
<dbReference type="SMART" id="SM00826">
    <property type="entry name" value="PKS_DH"/>
    <property type="match status" value="1"/>
</dbReference>
<feature type="active site" description="Proton donor; for dehydratase activity" evidence="4">
    <location>
        <position position="257"/>
    </location>
</feature>
<dbReference type="PROSITE" id="PS00012">
    <property type="entry name" value="PHOSPHOPANTETHEINE"/>
    <property type="match status" value="1"/>
</dbReference>
<dbReference type="Pfam" id="PF21089">
    <property type="entry name" value="PKS_DH_N"/>
    <property type="match status" value="1"/>
</dbReference>
<sequence length="938" mass="97766">MAELFVRGVPVDWSGVLPPSRRVDLPTYAFDHQHYWLQPTESATDAASLGQVAADHPMLGAVVRLPQSDSLAFTSRLSLAAQPWLAEHAVDGVVVLPGSGLVELVVRAGDEAGCAVLDELVIEAPLVVPERGGVRVQVAVGAPGTNGSRTVDVYSQPDGDTQVWTRHGSGVLSATPSAGAEFDFTAWPPSGAQPVGAGEIYEDLALQGFDYGPVFQGVQTAWRRGSGDNAEIFAEVALPDEQRAEAGRFGIHPALLDAALHPALPAEDGAQLRQPLEWRGLVLHAAGASVLRVRLAANGPDTVSLIAADGTGHLVASADAVALRALSAGQLNTARETRDSLFQVDWTELPPVQAETPPSWSAVATADELATLADGATAVLEVDGGEDSPLVVTSRVLEVLQAWLAGPGPEDSRLVVATSGAVPAGGVTVTDPAAAAGWGLVRSAQAENPGRIVLVDLDPASGHGIESVLGSVLACAEPQVAVRGTSFHVPRLVRAGDKNRAESTVFDPEGTVLVSGAGVLGGVMARHLVTRHGVRHLVLASRRGPAAEGAEDLVADLTGQGAEVSVVACDLSERDEVAALLAEHHCTGVVHTAGVLDDGVIGALTPERLAGVFAPKVDAVRHLDELTRERDLDAFIVFSSGSGVFGSPGQGNYAAANAFLDAKMAERRAAGLPGLSLAWGLWEQATGMTTHLGGADQARMSRGGVQAMTAEEGMSLFDAATGHEEALLVPVKLDLRAARSGTAVPHLLRGLVRAGRQQAQDVSEVDNNLLHRLSGLATAEQEALLVDLVRGQVATVLGHSGPDGVRADTAFKDAGFDSLTSVELRNRLRSATGLQLPATLAFDYPTPLVLARHLRDELGISGDSLSFVHEKLEDVESLISRLTLDESMKTSITLRLQGLVARCNGVLEQAEVSTAAEQLESASAEEVLDFIDEELGIA</sequence>
<gene>
    <name evidence="7" type="ORF">GCM10022222_86380</name>
</gene>
<dbReference type="InterPro" id="IPR006162">
    <property type="entry name" value="Ppantetheine_attach_site"/>
</dbReference>
<dbReference type="Gene3D" id="3.30.70.3290">
    <property type="match status" value="1"/>
</dbReference>
<dbReference type="InterPro" id="IPR042104">
    <property type="entry name" value="PKS_dehydratase_sf"/>
</dbReference>
<proteinExistence type="predicted"/>
<keyword evidence="1" id="KW-0596">Phosphopantetheine</keyword>
<evidence type="ECO:0000256" key="1">
    <source>
        <dbReference type="ARBA" id="ARBA00022450"/>
    </source>
</evidence>
<dbReference type="InterPro" id="IPR050091">
    <property type="entry name" value="PKS_NRPS_Biosynth_Enz"/>
</dbReference>
<feature type="domain" description="PKS/mFAS DH" evidence="6">
    <location>
        <begin position="56"/>
        <end position="332"/>
    </location>
</feature>
<dbReference type="InterPro" id="IPR020806">
    <property type="entry name" value="PKS_PP-bd"/>
</dbReference>
<dbReference type="InterPro" id="IPR049552">
    <property type="entry name" value="PKS_DH_N"/>
</dbReference>
<feature type="region of interest" description="N-terminal hotdog fold" evidence="4">
    <location>
        <begin position="56"/>
        <end position="179"/>
    </location>
</feature>
<dbReference type="SUPFAM" id="SSF51735">
    <property type="entry name" value="NAD(P)-binding Rossmann-fold domains"/>
    <property type="match status" value="2"/>
</dbReference>
<dbReference type="InterPro" id="IPR036736">
    <property type="entry name" value="ACP-like_sf"/>
</dbReference>
<evidence type="ECO:0000256" key="3">
    <source>
        <dbReference type="ARBA" id="ARBA00022679"/>
    </source>
</evidence>
<dbReference type="InterPro" id="IPR009081">
    <property type="entry name" value="PP-bd_ACP"/>
</dbReference>
<dbReference type="EMBL" id="BAAAZN010000044">
    <property type="protein sequence ID" value="GAA3588689.1"/>
    <property type="molecule type" value="Genomic_DNA"/>
</dbReference>
<dbReference type="InterPro" id="IPR057326">
    <property type="entry name" value="KR_dom"/>
</dbReference>
<dbReference type="PROSITE" id="PS52019">
    <property type="entry name" value="PKS_MFAS_DH"/>
    <property type="match status" value="1"/>
</dbReference>
<feature type="region of interest" description="C-terminal hotdog fold" evidence="4">
    <location>
        <begin position="192"/>
        <end position="332"/>
    </location>
</feature>
<evidence type="ECO:0000259" key="6">
    <source>
        <dbReference type="PROSITE" id="PS52019"/>
    </source>
</evidence>
<accession>A0ABP6YR10</accession>
<dbReference type="Pfam" id="PF00550">
    <property type="entry name" value="PP-binding"/>
    <property type="match status" value="1"/>
</dbReference>
<evidence type="ECO:0000256" key="2">
    <source>
        <dbReference type="ARBA" id="ARBA00022553"/>
    </source>
</evidence>
<keyword evidence="8" id="KW-1185">Reference proteome</keyword>
<dbReference type="Gene3D" id="3.40.50.720">
    <property type="entry name" value="NAD(P)-binding Rossmann-like Domain"/>
    <property type="match status" value="1"/>
</dbReference>